<evidence type="ECO:0000256" key="21">
    <source>
        <dbReference type="ARBA" id="ARBA00078617"/>
    </source>
</evidence>
<keyword evidence="10" id="KW-0547">Nucleotide-binding</keyword>
<accession>A0A6P7Z1U8</accession>
<evidence type="ECO:0000256" key="4">
    <source>
        <dbReference type="ARBA" id="ARBA00022448"/>
    </source>
</evidence>
<dbReference type="GO" id="GO:0005524">
    <property type="term" value="F:ATP binding"/>
    <property type="evidence" value="ECO:0007669"/>
    <property type="project" value="UniProtKB-KW"/>
</dbReference>
<keyword evidence="9 25" id="KW-0732">Signal</keyword>
<dbReference type="InParanoid" id="A0A6P7Z1U8"/>
<dbReference type="Gene3D" id="1.10.510.10">
    <property type="entry name" value="Transferase(Phosphotransferase) domain 1"/>
    <property type="match status" value="1"/>
</dbReference>
<evidence type="ECO:0000256" key="24">
    <source>
        <dbReference type="ARBA" id="ARBA00082327"/>
    </source>
</evidence>
<keyword evidence="12" id="KW-0221">Differentiation</keyword>
<proteinExistence type="predicted"/>
<dbReference type="GO" id="GO:0005576">
    <property type="term" value="C:extracellular region"/>
    <property type="evidence" value="ECO:0007669"/>
    <property type="project" value="UniProtKB-SubCell"/>
</dbReference>
<comment type="subcellular location">
    <subcellularLocation>
        <location evidence="1">Golgi apparatus</location>
    </subcellularLocation>
    <subcellularLocation>
        <location evidence="2">Secreted</location>
    </subcellularLocation>
</comment>
<evidence type="ECO:0000256" key="1">
    <source>
        <dbReference type="ARBA" id="ARBA00004555"/>
    </source>
</evidence>
<dbReference type="GO" id="GO:0001503">
    <property type="term" value="P:ossification"/>
    <property type="evidence" value="ECO:0007669"/>
    <property type="project" value="UniProtKB-KW"/>
</dbReference>
<evidence type="ECO:0000313" key="27">
    <source>
        <dbReference type="Proteomes" id="UP000515156"/>
    </source>
</evidence>
<evidence type="ECO:0000256" key="15">
    <source>
        <dbReference type="ARBA" id="ARBA00022927"/>
    </source>
</evidence>
<dbReference type="InterPro" id="IPR011009">
    <property type="entry name" value="Kinase-like_dom_sf"/>
</dbReference>
<keyword evidence="8" id="KW-0808">Transferase</keyword>
<dbReference type="OrthoDB" id="4062651at2759"/>
<evidence type="ECO:0000256" key="3">
    <source>
        <dbReference type="ARBA" id="ARBA00011903"/>
    </source>
</evidence>
<dbReference type="KEGG" id="muo:115478131"/>
<dbReference type="InterPro" id="IPR042983">
    <property type="entry name" value="PKDCC"/>
</dbReference>
<evidence type="ECO:0000256" key="20">
    <source>
        <dbReference type="ARBA" id="ARBA00072258"/>
    </source>
</evidence>
<keyword evidence="14" id="KW-0892">Osteogenesis</keyword>
<feature type="signal peptide" evidence="25">
    <location>
        <begin position="1"/>
        <end position="20"/>
    </location>
</feature>
<keyword evidence="13" id="KW-0067">ATP-binding</keyword>
<evidence type="ECO:0000256" key="17">
    <source>
        <dbReference type="ARBA" id="ARBA00023137"/>
    </source>
</evidence>
<keyword evidence="18" id="KW-0325">Glycoprotein</keyword>
<evidence type="ECO:0000259" key="26">
    <source>
        <dbReference type="PROSITE" id="PS50011"/>
    </source>
</evidence>
<evidence type="ECO:0000256" key="2">
    <source>
        <dbReference type="ARBA" id="ARBA00004613"/>
    </source>
</evidence>
<dbReference type="Proteomes" id="UP000515156">
    <property type="component" value="Chromosome 9"/>
</dbReference>
<keyword evidence="5" id="KW-0217">Developmental protein</keyword>
<feature type="chain" id="PRO_5027724377" description="Extracellular tyrosine-protein kinase PKDCC" evidence="25">
    <location>
        <begin position="21"/>
        <end position="430"/>
    </location>
</feature>
<evidence type="ECO:0000256" key="12">
    <source>
        <dbReference type="ARBA" id="ARBA00022782"/>
    </source>
</evidence>
<evidence type="ECO:0000256" key="14">
    <source>
        <dbReference type="ARBA" id="ARBA00022855"/>
    </source>
</evidence>
<evidence type="ECO:0000256" key="19">
    <source>
        <dbReference type="ARBA" id="ARBA00051942"/>
    </source>
</evidence>
<evidence type="ECO:0000256" key="22">
    <source>
        <dbReference type="ARBA" id="ARBA00079014"/>
    </source>
</evidence>
<dbReference type="GO" id="GO:0015031">
    <property type="term" value="P:protein transport"/>
    <property type="evidence" value="ECO:0007669"/>
    <property type="project" value="UniProtKB-KW"/>
</dbReference>
<evidence type="ECO:0000313" key="28">
    <source>
        <dbReference type="RefSeq" id="XP_030071238.1"/>
    </source>
</evidence>
<dbReference type="RefSeq" id="XP_030071238.1">
    <property type="nucleotide sequence ID" value="XM_030215378.1"/>
</dbReference>
<evidence type="ECO:0000256" key="13">
    <source>
        <dbReference type="ARBA" id="ARBA00022840"/>
    </source>
</evidence>
<dbReference type="FunFam" id="1.10.510.10:FF:000552">
    <property type="entry name" value="extracellular tyrosine-protein kinase PKDCC isoform X5"/>
    <property type="match status" value="1"/>
</dbReference>
<keyword evidence="6" id="KW-0964">Secreted</keyword>
<evidence type="ECO:0000256" key="9">
    <source>
        <dbReference type="ARBA" id="ARBA00022729"/>
    </source>
</evidence>
<dbReference type="GO" id="GO:0001501">
    <property type="term" value="P:skeletal system development"/>
    <property type="evidence" value="ECO:0007669"/>
    <property type="project" value="TreeGrafter"/>
</dbReference>
<keyword evidence="11" id="KW-0418">Kinase</keyword>
<reference evidence="28" key="1">
    <citation type="submission" date="2025-08" db="UniProtKB">
        <authorList>
            <consortium name="RefSeq"/>
        </authorList>
    </citation>
    <scope>IDENTIFICATION</scope>
</reference>
<comment type="catalytic activity">
    <reaction evidence="19">
        <text>L-tyrosyl-[protein] + ATP = O-phospho-L-tyrosyl-[protein] + ADP + H(+)</text>
        <dbReference type="Rhea" id="RHEA:10596"/>
        <dbReference type="Rhea" id="RHEA-COMP:10136"/>
        <dbReference type="Rhea" id="RHEA-COMP:20101"/>
        <dbReference type="ChEBI" id="CHEBI:15378"/>
        <dbReference type="ChEBI" id="CHEBI:30616"/>
        <dbReference type="ChEBI" id="CHEBI:46858"/>
        <dbReference type="ChEBI" id="CHEBI:61978"/>
        <dbReference type="ChEBI" id="CHEBI:456216"/>
        <dbReference type="EC" id="2.7.10.2"/>
    </reaction>
    <physiologicalReaction direction="left-to-right" evidence="19">
        <dbReference type="Rhea" id="RHEA:10597"/>
    </physiologicalReaction>
</comment>
<sequence length="430" mass="48180">MQPLGTSLVLGAALFLGSVAFLKLRSPGNGGPAGLLRELRARQRDLSLYSAAGSREWVPARLGCADLASLSRMSYVGSGFSKVVWKGRLADGRDVALKLIHREGSDMRRCLKLYGDPEGCQSLATYKLLKEVTLLKGLRHPGIIQLYGECYDNRLDPGRRVTALLELGSPLEIIQLLQTPWEERFKVCLSLVRLLHFLAHSPLGSVALLDFQPRQFVTVDGDLKVTDLDDASTEELTCSGDADCVLEFPTKSFSLTCAAAGRCEGINEKRNLYNAYRYFFTYLLPYTAPPALKPFLFNIMNATGDLRYGINETLEAFEKVLYLYKSGLHLPKRSQPLKEYQILKGLRLQEAEDYKCWPSYSHLGCLLSIHNADEAAEICSSNPQCQSFTIGERRMWTGRHLATFRSTFTDLIPDANSTVYVRRSSAWRKR</sequence>
<dbReference type="Pfam" id="PF12260">
    <property type="entry name" value="PIP49_C"/>
    <property type="match status" value="1"/>
</dbReference>
<gene>
    <name evidence="28" type="primary">LOC115478131</name>
</gene>
<dbReference type="PANTHER" id="PTHR46448:SF2">
    <property type="entry name" value="PROTEIN KINASE DOMAIN-CONTAINING PROTEIN"/>
    <property type="match status" value="1"/>
</dbReference>
<keyword evidence="16" id="KW-0333">Golgi apparatus</keyword>
<evidence type="ECO:0000256" key="6">
    <source>
        <dbReference type="ARBA" id="ARBA00022525"/>
    </source>
</evidence>
<evidence type="ECO:0000256" key="18">
    <source>
        <dbReference type="ARBA" id="ARBA00023180"/>
    </source>
</evidence>
<dbReference type="SMART" id="SM00220">
    <property type="entry name" value="S_TKc"/>
    <property type="match status" value="1"/>
</dbReference>
<evidence type="ECO:0000256" key="7">
    <source>
        <dbReference type="ARBA" id="ARBA00022553"/>
    </source>
</evidence>
<name>A0A6P7Z1U8_9AMPH</name>
<feature type="domain" description="Protein kinase" evidence="26">
    <location>
        <begin position="70"/>
        <end position="430"/>
    </location>
</feature>
<dbReference type="InterPro" id="IPR000719">
    <property type="entry name" value="Prot_kinase_dom"/>
</dbReference>
<keyword evidence="4" id="KW-0813">Transport</keyword>
<keyword evidence="27" id="KW-1185">Reference proteome</keyword>
<protein>
    <recommendedName>
        <fullName evidence="20">Extracellular tyrosine-protein kinase PKDCC</fullName>
        <ecNumber evidence="3">2.7.10.2</ecNumber>
    </recommendedName>
    <alternativeName>
        <fullName evidence="21">Protein kinase domain-containing protein, cytoplasmic</fullName>
    </alternativeName>
    <alternativeName>
        <fullName evidence="22">Protein kinase-like protein SgK493</fullName>
    </alternativeName>
    <alternativeName>
        <fullName evidence="23">Sugen kinase 493</fullName>
    </alternativeName>
    <alternativeName>
        <fullName evidence="24">Vertebrate lonesome kinase</fullName>
    </alternativeName>
</protein>
<dbReference type="AlphaFoldDB" id="A0A6P7Z1U8"/>
<keyword evidence="15" id="KW-0653">Protein transport</keyword>
<dbReference type="PROSITE" id="PS50011">
    <property type="entry name" value="PROTEIN_KINASE_DOM"/>
    <property type="match status" value="1"/>
</dbReference>
<keyword evidence="7" id="KW-0597">Phosphoprotein</keyword>
<dbReference type="PANTHER" id="PTHR46448">
    <property type="entry name" value="PROTEIN KINASE DOMAIN-CONTAINING PROTEIN"/>
    <property type="match status" value="1"/>
</dbReference>
<evidence type="ECO:0000256" key="16">
    <source>
        <dbReference type="ARBA" id="ARBA00023034"/>
    </source>
</evidence>
<dbReference type="EC" id="2.7.10.2" evidence="3"/>
<evidence type="ECO:0000256" key="23">
    <source>
        <dbReference type="ARBA" id="ARBA00080589"/>
    </source>
</evidence>
<dbReference type="GO" id="GO:0005794">
    <property type="term" value="C:Golgi apparatus"/>
    <property type="evidence" value="ECO:0007669"/>
    <property type="project" value="UniProtKB-SubCell"/>
</dbReference>
<keyword evidence="17" id="KW-0829">Tyrosine-protein kinase</keyword>
<evidence type="ECO:0000256" key="11">
    <source>
        <dbReference type="ARBA" id="ARBA00022777"/>
    </source>
</evidence>
<dbReference type="GO" id="GO:0030154">
    <property type="term" value="P:cell differentiation"/>
    <property type="evidence" value="ECO:0007669"/>
    <property type="project" value="UniProtKB-KW"/>
</dbReference>
<evidence type="ECO:0000256" key="5">
    <source>
        <dbReference type="ARBA" id="ARBA00022473"/>
    </source>
</evidence>
<evidence type="ECO:0000256" key="25">
    <source>
        <dbReference type="SAM" id="SignalP"/>
    </source>
</evidence>
<evidence type="ECO:0000256" key="8">
    <source>
        <dbReference type="ARBA" id="ARBA00022679"/>
    </source>
</evidence>
<dbReference type="SUPFAM" id="SSF56112">
    <property type="entry name" value="Protein kinase-like (PK-like)"/>
    <property type="match status" value="1"/>
</dbReference>
<dbReference type="GeneID" id="115478131"/>
<evidence type="ECO:0000256" key="10">
    <source>
        <dbReference type="ARBA" id="ARBA00022741"/>
    </source>
</evidence>
<dbReference type="InterPro" id="IPR022049">
    <property type="entry name" value="FAM69_kinase_dom"/>
</dbReference>
<dbReference type="GO" id="GO:0004715">
    <property type="term" value="F:non-membrane spanning protein tyrosine kinase activity"/>
    <property type="evidence" value="ECO:0007669"/>
    <property type="project" value="UniProtKB-EC"/>
</dbReference>
<organism evidence="27 28">
    <name type="scientific">Microcaecilia unicolor</name>
    <dbReference type="NCBI Taxonomy" id="1415580"/>
    <lineage>
        <taxon>Eukaryota</taxon>
        <taxon>Metazoa</taxon>
        <taxon>Chordata</taxon>
        <taxon>Craniata</taxon>
        <taxon>Vertebrata</taxon>
        <taxon>Euteleostomi</taxon>
        <taxon>Amphibia</taxon>
        <taxon>Gymnophiona</taxon>
        <taxon>Siphonopidae</taxon>
        <taxon>Microcaecilia</taxon>
    </lineage>
</organism>